<dbReference type="Gene3D" id="1.20.1250.20">
    <property type="entry name" value="MFS general substrate transporter like domains"/>
    <property type="match status" value="2"/>
</dbReference>
<dbReference type="Proteomes" id="UP000326759">
    <property type="component" value="Unassembled WGS sequence"/>
</dbReference>
<keyword evidence="5" id="KW-1185">Reference proteome</keyword>
<keyword evidence="2" id="KW-1133">Transmembrane helix</keyword>
<name>A0A5N5SVD6_9CRUS</name>
<comment type="subcellular location">
    <subcellularLocation>
        <location evidence="1">Membrane</location>
        <topology evidence="1">Multi-pass membrane protein</topology>
    </subcellularLocation>
</comment>
<dbReference type="PROSITE" id="PS50850">
    <property type="entry name" value="MFS"/>
    <property type="match status" value="1"/>
</dbReference>
<evidence type="ECO:0000313" key="4">
    <source>
        <dbReference type="EMBL" id="KAB7498184.1"/>
    </source>
</evidence>
<dbReference type="SUPFAM" id="SSF103473">
    <property type="entry name" value="MFS general substrate transporter"/>
    <property type="match status" value="2"/>
</dbReference>
<dbReference type="InterPro" id="IPR050327">
    <property type="entry name" value="Proton-linked_MCT"/>
</dbReference>
<dbReference type="InterPro" id="IPR011701">
    <property type="entry name" value="MFS"/>
</dbReference>
<comment type="caution">
    <text evidence="4">The sequence shown here is derived from an EMBL/GenBank/DDBJ whole genome shotgun (WGS) entry which is preliminary data.</text>
</comment>
<dbReference type="EMBL" id="SEYY01019501">
    <property type="protein sequence ID" value="KAB7498184.1"/>
    <property type="molecule type" value="Genomic_DNA"/>
</dbReference>
<sequence>MELDSLLKLFSSSSFLTDGFTYTFGPISGTLVNKFGCRIVTIGGAFLASFCIFVSIFAENVIILYLTIGLGTGLGFGLIYLPAIVSVTGYFEKKRSFATGIAVCGSGLGTFLFSPLNEYLIEIYGWKGALMILSAIILNCAVFGALFRPLELEALPRQNISSPPGAKVNGVLRDDEFSNSAKENNVSLADIPEIQVSTPSAPSHLVADRDIPRNCSHSCLDSRLRQLKKTEGDGRLFSSQPLLPQANKYSPNTFDANGSLTKKGSFSGSGLLNRRDIFYRGSLLNIERYKQDPASYRSSIIRMTEFEETDSEIERAKDRAIESGLDSDCASYLLSIVGISNTVSRVALGYISDKPWVNRLYLYNVALGLCGLGTCVSIFFTTFAGQAFYAAIFGATSGAYVGLTSVVLVDLLGMEKLTNAFGVLLMFQGIASLIGPPLCGALYDMSGSYDYSFLLAGFMIFISGIMLFLLPCAKRVQARQETKKIVRQYSRA</sequence>
<dbReference type="InterPro" id="IPR036259">
    <property type="entry name" value="MFS_trans_sf"/>
</dbReference>
<evidence type="ECO:0000256" key="2">
    <source>
        <dbReference type="SAM" id="Phobius"/>
    </source>
</evidence>
<evidence type="ECO:0000259" key="3">
    <source>
        <dbReference type="PROSITE" id="PS50850"/>
    </source>
</evidence>
<feature type="transmembrane region" description="Helical" evidence="2">
    <location>
        <begin position="360"/>
        <end position="381"/>
    </location>
</feature>
<evidence type="ECO:0000313" key="5">
    <source>
        <dbReference type="Proteomes" id="UP000326759"/>
    </source>
</evidence>
<feature type="transmembrane region" description="Helical" evidence="2">
    <location>
        <begin position="387"/>
        <end position="409"/>
    </location>
</feature>
<feature type="transmembrane region" description="Helical" evidence="2">
    <location>
        <begin position="62"/>
        <end position="85"/>
    </location>
</feature>
<reference evidence="4 5" key="1">
    <citation type="journal article" date="2019" name="PLoS Biol.">
        <title>Sex chromosomes control vertical transmission of feminizing Wolbachia symbionts in an isopod.</title>
        <authorList>
            <person name="Becking T."/>
            <person name="Chebbi M.A."/>
            <person name="Giraud I."/>
            <person name="Moumen B."/>
            <person name="Laverre T."/>
            <person name="Caubet Y."/>
            <person name="Peccoud J."/>
            <person name="Gilbert C."/>
            <person name="Cordaux R."/>
        </authorList>
    </citation>
    <scope>NUCLEOTIDE SEQUENCE [LARGE SCALE GENOMIC DNA]</scope>
    <source>
        <strain evidence="4">ANa2</strain>
        <tissue evidence="4">Whole body excluding digestive tract and cuticle</tissue>
    </source>
</reference>
<dbReference type="GO" id="GO:0008028">
    <property type="term" value="F:monocarboxylic acid transmembrane transporter activity"/>
    <property type="evidence" value="ECO:0007669"/>
    <property type="project" value="TreeGrafter"/>
</dbReference>
<dbReference type="GO" id="GO:0016020">
    <property type="term" value="C:membrane"/>
    <property type="evidence" value="ECO:0007669"/>
    <property type="project" value="UniProtKB-SubCell"/>
</dbReference>
<accession>A0A5N5SVD6</accession>
<dbReference type="InterPro" id="IPR020846">
    <property type="entry name" value="MFS_dom"/>
</dbReference>
<protein>
    <submittedName>
        <fullName evidence="4">Monocarboxylate transporter 5</fullName>
    </submittedName>
</protein>
<dbReference type="OrthoDB" id="6499973at2759"/>
<gene>
    <name evidence="4" type="ORF">Anas_01433</name>
</gene>
<feature type="transmembrane region" description="Helical" evidence="2">
    <location>
        <begin position="35"/>
        <end position="56"/>
    </location>
</feature>
<dbReference type="CDD" id="cd17352">
    <property type="entry name" value="MFS_MCT_SLC16"/>
    <property type="match status" value="1"/>
</dbReference>
<keyword evidence="2" id="KW-0472">Membrane</keyword>
<dbReference type="PANTHER" id="PTHR11360">
    <property type="entry name" value="MONOCARBOXYLATE TRANSPORTER"/>
    <property type="match status" value="1"/>
</dbReference>
<proteinExistence type="predicted"/>
<feature type="transmembrane region" description="Helical" evidence="2">
    <location>
        <begin position="421"/>
        <end position="443"/>
    </location>
</feature>
<dbReference type="PANTHER" id="PTHR11360:SF284">
    <property type="entry name" value="EG:103B4.3 PROTEIN-RELATED"/>
    <property type="match status" value="1"/>
</dbReference>
<feature type="transmembrane region" description="Helical" evidence="2">
    <location>
        <begin position="449"/>
        <end position="470"/>
    </location>
</feature>
<feature type="transmembrane region" description="Helical" evidence="2">
    <location>
        <begin position="128"/>
        <end position="147"/>
    </location>
</feature>
<feature type="transmembrane region" description="Helical" evidence="2">
    <location>
        <begin position="97"/>
        <end position="116"/>
    </location>
</feature>
<keyword evidence="2" id="KW-0812">Transmembrane</keyword>
<evidence type="ECO:0000256" key="1">
    <source>
        <dbReference type="ARBA" id="ARBA00004141"/>
    </source>
</evidence>
<dbReference type="Pfam" id="PF07690">
    <property type="entry name" value="MFS_1"/>
    <property type="match status" value="2"/>
</dbReference>
<dbReference type="AlphaFoldDB" id="A0A5N5SVD6"/>
<organism evidence="4 5">
    <name type="scientific">Armadillidium nasatum</name>
    <dbReference type="NCBI Taxonomy" id="96803"/>
    <lineage>
        <taxon>Eukaryota</taxon>
        <taxon>Metazoa</taxon>
        <taxon>Ecdysozoa</taxon>
        <taxon>Arthropoda</taxon>
        <taxon>Crustacea</taxon>
        <taxon>Multicrustacea</taxon>
        <taxon>Malacostraca</taxon>
        <taxon>Eumalacostraca</taxon>
        <taxon>Peracarida</taxon>
        <taxon>Isopoda</taxon>
        <taxon>Oniscidea</taxon>
        <taxon>Crinocheta</taxon>
        <taxon>Armadillidiidae</taxon>
        <taxon>Armadillidium</taxon>
    </lineage>
</organism>
<feature type="domain" description="Major facilitator superfamily (MFS) profile" evidence="3">
    <location>
        <begin position="1"/>
        <end position="475"/>
    </location>
</feature>